<keyword evidence="3" id="KW-1185">Reference proteome</keyword>
<dbReference type="EMBL" id="CP086322">
    <property type="protein sequence ID" value="UQA94480.1"/>
    <property type="molecule type" value="Genomic_DNA"/>
</dbReference>
<evidence type="ECO:0000256" key="1">
    <source>
        <dbReference type="SAM" id="SignalP"/>
    </source>
</evidence>
<reference evidence="2" key="1">
    <citation type="submission" date="2021-10" db="EMBL/GenBank/DDBJ databases">
        <title>Streptomyces nigrumlapis sp.nov.,an antimicrobial producing actinobacterium isolated from Black Gobi rocks.</title>
        <authorList>
            <person name="Wen Y."/>
            <person name="Zhang W."/>
            <person name="Liu X.G."/>
        </authorList>
    </citation>
    <scope>NUCLEOTIDE SEQUENCE</scope>
    <source>
        <strain evidence="2">ST13-2-2</strain>
    </source>
</reference>
<evidence type="ECO:0000313" key="2">
    <source>
        <dbReference type="EMBL" id="UQA94480.1"/>
    </source>
</evidence>
<feature type="chain" id="PRO_5045346304" evidence="1">
    <location>
        <begin position="32"/>
        <end position="118"/>
    </location>
</feature>
<evidence type="ECO:0000313" key="3">
    <source>
        <dbReference type="Proteomes" id="UP000830115"/>
    </source>
</evidence>
<sequence length="118" mass="12879">MKRMLRKLTTFSAVAAAALGMAVVPASQAQADAPLHCPFVYTVCTWTGPGGSGQLRPLFADDGFIPYGVQSAQNRTAYPWCFFEGMGFRGIHHQLDQGETVRRLEFTAHSVYPGQCPL</sequence>
<proteinExistence type="predicted"/>
<protein>
    <submittedName>
        <fullName evidence="2">Peptidase inhibitor family I36 protein</fullName>
    </submittedName>
</protein>
<accession>A0ABY4MDJ8</accession>
<gene>
    <name evidence="2" type="ORF">K9S39_23810</name>
</gene>
<name>A0ABY4MDJ8_9ACTN</name>
<feature type="signal peptide" evidence="1">
    <location>
        <begin position="1"/>
        <end position="31"/>
    </location>
</feature>
<keyword evidence="1" id="KW-0732">Signal</keyword>
<dbReference type="Proteomes" id="UP000830115">
    <property type="component" value="Chromosome"/>
</dbReference>
<dbReference type="RefSeq" id="WP_248865350.1">
    <property type="nucleotide sequence ID" value="NZ_CP086322.1"/>
</dbReference>
<organism evidence="2 3">
    <name type="scientific">Streptomyces halobius</name>
    <dbReference type="NCBI Taxonomy" id="2879846"/>
    <lineage>
        <taxon>Bacteria</taxon>
        <taxon>Bacillati</taxon>
        <taxon>Actinomycetota</taxon>
        <taxon>Actinomycetes</taxon>
        <taxon>Kitasatosporales</taxon>
        <taxon>Streptomycetaceae</taxon>
        <taxon>Streptomyces</taxon>
    </lineage>
</organism>
<dbReference type="Pfam" id="PF03995">
    <property type="entry name" value="Inhibitor_I36"/>
    <property type="match status" value="1"/>
</dbReference>